<dbReference type="InterPro" id="IPR036271">
    <property type="entry name" value="Tet_transcr_reg_TetR-rel_C_sf"/>
</dbReference>
<evidence type="ECO:0000256" key="4">
    <source>
        <dbReference type="ARBA" id="ARBA00023163"/>
    </source>
</evidence>
<name>A0A480AVQ5_9BURK</name>
<dbReference type="PROSITE" id="PS01081">
    <property type="entry name" value="HTH_TETR_1"/>
    <property type="match status" value="1"/>
</dbReference>
<dbReference type="PROSITE" id="PS50977">
    <property type="entry name" value="HTH_TETR_2"/>
    <property type="match status" value="1"/>
</dbReference>
<dbReference type="PANTHER" id="PTHR30328:SF54">
    <property type="entry name" value="HTH-TYPE TRANSCRIPTIONAL REPRESSOR SCO4008"/>
    <property type="match status" value="1"/>
</dbReference>
<evidence type="ECO:0000256" key="6">
    <source>
        <dbReference type="SAM" id="MobiDB-lite"/>
    </source>
</evidence>
<proteinExistence type="predicted"/>
<dbReference type="Pfam" id="PF00440">
    <property type="entry name" value="TetR_N"/>
    <property type="match status" value="1"/>
</dbReference>
<feature type="domain" description="HTH tetR-type" evidence="7">
    <location>
        <begin position="49"/>
        <end position="109"/>
    </location>
</feature>
<comment type="caution">
    <text evidence="8">The sequence shown here is derived from an EMBL/GenBank/DDBJ whole genome shotgun (WGS) entry which is preliminary data.</text>
</comment>
<dbReference type="Gene3D" id="1.10.357.10">
    <property type="entry name" value="Tetracycline Repressor, domain 2"/>
    <property type="match status" value="1"/>
</dbReference>
<dbReference type="InterPro" id="IPR009057">
    <property type="entry name" value="Homeodomain-like_sf"/>
</dbReference>
<keyword evidence="1" id="KW-0678">Repressor</keyword>
<dbReference type="InterPro" id="IPR041474">
    <property type="entry name" value="NicS_C"/>
</dbReference>
<protein>
    <submittedName>
        <fullName evidence="8">TetR family transcriptional regulator</fullName>
    </submittedName>
</protein>
<evidence type="ECO:0000256" key="5">
    <source>
        <dbReference type="PROSITE-ProRule" id="PRU00335"/>
    </source>
</evidence>
<sequence>MSPDTAAMPAETAEKNTPTQTAATDRLPRQQAPGRRRLQGAMNAEAVTEATRDDILQAATAEFARSGYEAASIAAIAAQTRSSKRMLYYHFGGKQQLYVAVLEAAYARVRRIDPPDGLAGVAPMDALRQYAQDAFDNFMQHQDFVRLVLFENLAGAQVARQSKAIAAISADNLRSLETIVQAGRQAGVMRRDFRVLDLFLTVVGMSFHAVSNRSSVQAALGVDMLGDTEAGLRRQLVVDLVCRYAAAAPKAR</sequence>
<evidence type="ECO:0000313" key="9">
    <source>
        <dbReference type="Proteomes" id="UP000301751"/>
    </source>
</evidence>
<dbReference type="PANTHER" id="PTHR30328">
    <property type="entry name" value="TRANSCRIPTIONAL REPRESSOR"/>
    <property type="match status" value="1"/>
</dbReference>
<dbReference type="InterPro" id="IPR001647">
    <property type="entry name" value="HTH_TetR"/>
</dbReference>
<feature type="DNA-binding region" description="H-T-H motif" evidence="5">
    <location>
        <begin position="72"/>
        <end position="91"/>
    </location>
</feature>
<organism evidence="8 9">
    <name type="scientific">Pseudaquabacterium pictum</name>
    <dbReference type="NCBI Taxonomy" id="2315236"/>
    <lineage>
        <taxon>Bacteria</taxon>
        <taxon>Pseudomonadati</taxon>
        <taxon>Pseudomonadota</taxon>
        <taxon>Betaproteobacteria</taxon>
        <taxon>Burkholderiales</taxon>
        <taxon>Sphaerotilaceae</taxon>
        <taxon>Pseudaquabacterium</taxon>
    </lineage>
</organism>
<evidence type="ECO:0000313" key="8">
    <source>
        <dbReference type="EMBL" id="GCL62868.1"/>
    </source>
</evidence>
<evidence type="ECO:0000256" key="2">
    <source>
        <dbReference type="ARBA" id="ARBA00023015"/>
    </source>
</evidence>
<dbReference type="Pfam" id="PF17938">
    <property type="entry name" value="TetR_C_29"/>
    <property type="match status" value="1"/>
</dbReference>
<dbReference type="EMBL" id="BJCL01000004">
    <property type="protein sequence ID" value="GCL62868.1"/>
    <property type="molecule type" value="Genomic_DNA"/>
</dbReference>
<dbReference type="GO" id="GO:0003677">
    <property type="term" value="F:DNA binding"/>
    <property type="evidence" value="ECO:0007669"/>
    <property type="project" value="UniProtKB-UniRule"/>
</dbReference>
<accession>A0A480AVQ5</accession>
<reference evidence="9" key="1">
    <citation type="submission" date="2019-03" db="EMBL/GenBank/DDBJ databases">
        <title>Aquabacterium pictum sp.nov., the first bacteriochlorophyll a-containing freshwater bacterium in the genus Aquabacterium of the class Betaproteobacteria.</title>
        <authorList>
            <person name="Hirose S."/>
            <person name="Tank M."/>
            <person name="Hara E."/>
            <person name="Tamaki H."/>
            <person name="Takaichi S."/>
            <person name="Haruta S."/>
            <person name="Hanada S."/>
        </authorList>
    </citation>
    <scope>NUCLEOTIDE SEQUENCE [LARGE SCALE GENOMIC DNA]</scope>
    <source>
        <strain evidence="9">W35</strain>
    </source>
</reference>
<evidence type="ECO:0000256" key="3">
    <source>
        <dbReference type="ARBA" id="ARBA00023125"/>
    </source>
</evidence>
<dbReference type="AlphaFoldDB" id="A0A480AVQ5"/>
<dbReference type="SUPFAM" id="SSF46689">
    <property type="entry name" value="Homeodomain-like"/>
    <property type="match status" value="1"/>
</dbReference>
<feature type="region of interest" description="Disordered" evidence="6">
    <location>
        <begin position="1"/>
        <end position="39"/>
    </location>
</feature>
<evidence type="ECO:0000256" key="1">
    <source>
        <dbReference type="ARBA" id="ARBA00022491"/>
    </source>
</evidence>
<gene>
    <name evidence="8" type="primary">rutR</name>
    <name evidence="8" type="ORF">AQPW35_19490</name>
</gene>
<keyword evidence="9" id="KW-1185">Reference proteome</keyword>
<keyword evidence="3 5" id="KW-0238">DNA-binding</keyword>
<keyword evidence="2" id="KW-0805">Transcription regulation</keyword>
<dbReference type="Proteomes" id="UP000301751">
    <property type="component" value="Unassembled WGS sequence"/>
</dbReference>
<keyword evidence="4" id="KW-0804">Transcription</keyword>
<dbReference type="SUPFAM" id="SSF48498">
    <property type="entry name" value="Tetracyclin repressor-like, C-terminal domain"/>
    <property type="match status" value="1"/>
</dbReference>
<dbReference type="PRINTS" id="PR00455">
    <property type="entry name" value="HTHTETR"/>
</dbReference>
<dbReference type="InterPro" id="IPR023772">
    <property type="entry name" value="DNA-bd_HTH_TetR-type_CS"/>
</dbReference>
<evidence type="ECO:0000259" key="7">
    <source>
        <dbReference type="PROSITE" id="PS50977"/>
    </source>
</evidence>
<dbReference type="InterPro" id="IPR050109">
    <property type="entry name" value="HTH-type_TetR-like_transc_reg"/>
</dbReference>